<reference evidence="9 10" key="1">
    <citation type="submission" date="2019-04" db="EMBL/GenBank/DDBJ databases">
        <title>High contiguity whole genome sequence and gene annotation resource for two Venturia nashicola isolates.</title>
        <authorList>
            <person name="Prokchorchik M."/>
            <person name="Won K."/>
            <person name="Lee Y."/>
            <person name="Choi E.D."/>
            <person name="Segonzac C."/>
            <person name="Sohn K.H."/>
        </authorList>
    </citation>
    <scope>NUCLEOTIDE SEQUENCE [LARGE SCALE GENOMIC DNA]</scope>
    <source>
        <strain evidence="9 10">PRI2</strain>
    </source>
</reference>
<evidence type="ECO:0000256" key="1">
    <source>
        <dbReference type="ARBA" id="ARBA00001936"/>
    </source>
</evidence>
<dbReference type="GO" id="GO:0046872">
    <property type="term" value="F:metal ion binding"/>
    <property type="evidence" value="ECO:0007669"/>
    <property type="project" value="UniProtKB-KW"/>
</dbReference>
<evidence type="ECO:0000256" key="4">
    <source>
        <dbReference type="ARBA" id="ARBA00022801"/>
    </source>
</evidence>
<dbReference type="CDD" id="cd18870">
    <property type="entry name" value="NUDIX_AcylCoAdiphos_Nudt19"/>
    <property type="match status" value="1"/>
</dbReference>
<dbReference type="STRING" id="86259.A0A4Z1P573"/>
<keyword evidence="3" id="KW-0479">Metal-binding</keyword>
<dbReference type="AlphaFoldDB" id="A0A4Z1P573"/>
<keyword evidence="6" id="KW-0464">Manganese</keyword>
<accession>A0A4Z1P573</accession>
<comment type="cofactor">
    <cofactor evidence="2">
        <name>Mg(2+)</name>
        <dbReference type="ChEBI" id="CHEBI:18420"/>
    </cofactor>
</comment>
<dbReference type="InterPro" id="IPR039121">
    <property type="entry name" value="NUDT19"/>
</dbReference>
<feature type="domain" description="Nudix hydrolase" evidence="8">
    <location>
        <begin position="13"/>
        <end position="242"/>
    </location>
</feature>
<evidence type="ECO:0000256" key="3">
    <source>
        <dbReference type="ARBA" id="ARBA00022723"/>
    </source>
</evidence>
<dbReference type="PROSITE" id="PS51462">
    <property type="entry name" value="NUDIX"/>
    <property type="match status" value="1"/>
</dbReference>
<protein>
    <recommendedName>
        <fullName evidence="8">Nudix hydrolase domain-containing protein</fullName>
    </recommendedName>
</protein>
<comment type="caution">
    <text evidence="9">The sequence shown here is derived from an EMBL/GenBank/DDBJ whole genome shotgun (WGS) entry which is preliminary data.</text>
</comment>
<keyword evidence="4" id="KW-0378">Hydrolase</keyword>
<name>A0A4Z1P573_9PEZI</name>
<evidence type="ECO:0000259" key="8">
    <source>
        <dbReference type="PROSITE" id="PS51462"/>
    </source>
</evidence>
<dbReference type="GO" id="GO:0005739">
    <property type="term" value="C:mitochondrion"/>
    <property type="evidence" value="ECO:0007669"/>
    <property type="project" value="TreeGrafter"/>
</dbReference>
<dbReference type="EMBL" id="SNSC02000012">
    <property type="protein sequence ID" value="TID19503.1"/>
    <property type="molecule type" value="Genomic_DNA"/>
</dbReference>
<dbReference type="PANTHER" id="PTHR12318">
    <property type="entry name" value="TESTOSTERONE-REGULATED PROTEIN RP2"/>
    <property type="match status" value="1"/>
</dbReference>
<dbReference type="SUPFAM" id="SSF55811">
    <property type="entry name" value="Nudix"/>
    <property type="match status" value="1"/>
</dbReference>
<evidence type="ECO:0000313" key="9">
    <source>
        <dbReference type="EMBL" id="TID19503.1"/>
    </source>
</evidence>
<dbReference type="InterPro" id="IPR015797">
    <property type="entry name" value="NUDIX_hydrolase-like_dom_sf"/>
</dbReference>
<dbReference type="Pfam" id="PF00293">
    <property type="entry name" value="NUDIX"/>
    <property type="match status" value="1"/>
</dbReference>
<keyword evidence="5" id="KW-0460">Magnesium</keyword>
<comment type="cofactor">
    <cofactor evidence="1">
        <name>Mn(2+)</name>
        <dbReference type="ChEBI" id="CHEBI:29035"/>
    </cofactor>
</comment>
<keyword evidence="10" id="KW-1185">Reference proteome</keyword>
<dbReference type="GO" id="GO:0016818">
    <property type="term" value="F:hydrolase activity, acting on acid anhydrides, in phosphorus-containing anhydrides"/>
    <property type="evidence" value="ECO:0007669"/>
    <property type="project" value="InterPro"/>
</dbReference>
<dbReference type="OrthoDB" id="1695362at2759"/>
<sequence length="375" mass="42043">MSQKKGTKAPPSSPKPSSSVILISPTNEVLLLHRVQTSRSFPSAHVFPGGNVDTFHDGTIPTDEDPSRHTDSETYRLAAVRETFEESGILLAYNNGFGRLLEVEDTEREAGRKAVHKKEVPFTKWLSKKGGRPDTGMRDRKAECKSIKLTWAVDNLIPFTRWITPPNVPKRFTTQMYLYFLPVSTANAPKIGGPLLSAREALIPNPTHDGGLEHTEAKFLPAETWLEQARSGKIILFPPQFFLLTIVSQFLTPKVPNVLTPETLEQQRKQLKQFVKRGGFPPWGEACISPQALIGQLGNGKVVLSLEHPGLDLEKHGRIGVKDFVVLVKFSKEGPRDLEIKTRKEIMQDVREDVKKTGTAYSHHLQHLQTKREKL</sequence>
<proteinExistence type="predicted"/>
<organism evidence="9 10">
    <name type="scientific">Venturia nashicola</name>
    <dbReference type="NCBI Taxonomy" id="86259"/>
    <lineage>
        <taxon>Eukaryota</taxon>
        <taxon>Fungi</taxon>
        <taxon>Dikarya</taxon>
        <taxon>Ascomycota</taxon>
        <taxon>Pezizomycotina</taxon>
        <taxon>Dothideomycetes</taxon>
        <taxon>Pleosporomycetidae</taxon>
        <taxon>Venturiales</taxon>
        <taxon>Venturiaceae</taxon>
        <taxon>Venturia</taxon>
    </lineage>
</organism>
<feature type="region of interest" description="Disordered" evidence="7">
    <location>
        <begin position="1"/>
        <end position="20"/>
    </location>
</feature>
<evidence type="ECO:0000256" key="7">
    <source>
        <dbReference type="SAM" id="MobiDB-lite"/>
    </source>
</evidence>
<gene>
    <name evidence="9" type="ORF">E6O75_ATG06841</name>
</gene>
<evidence type="ECO:0000313" key="10">
    <source>
        <dbReference type="Proteomes" id="UP000298493"/>
    </source>
</evidence>
<dbReference type="InterPro" id="IPR000086">
    <property type="entry name" value="NUDIX_hydrolase_dom"/>
</dbReference>
<evidence type="ECO:0000256" key="5">
    <source>
        <dbReference type="ARBA" id="ARBA00022842"/>
    </source>
</evidence>
<evidence type="ECO:0000256" key="2">
    <source>
        <dbReference type="ARBA" id="ARBA00001946"/>
    </source>
</evidence>
<dbReference type="Gene3D" id="3.90.79.10">
    <property type="entry name" value="Nucleoside Triphosphate Pyrophosphohydrolase"/>
    <property type="match status" value="1"/>
</dbReference>
<dbReference type="PANTHER" id="PTHR12318:SF0">
    <property type="entry name" value="ACYL-COENZYME A DIPHOSPHATASE NUDT19"/>
    <property type="match status" value="1"/>
</dbReference>
<dbReference type="Proteomes" id="UP000298493">
    <property type="component" value="Unassembled WGS sequence"/>
</dbReference>
<evidence type="ECO:0000256" key="6">
    <source>
        <dbReference type="ARBA" id="ARBA00023211"/>
    </source>
</evidence>